<dbReference type="PANTHER" id="PTHR37852:SF1">
    <property type="entry name" value="HIG1 DOMAIN-CONTAINING PROTEIN"/>
    <property type="match status" value="1"/>
</dbReference>
<comment type="caution">
    <text evidence="2">The sequence shown here is derived from an EMBL/GenBank/DDBJ whole genome shotgun (WGS) entry which is preliminary data.</text>
</comment>
<reference evidence="2" key="1">
    <citation type="submission" date="2021-03" db="EMBL/GenBank/DDBJ databases">
        <authorList>
            <person name="Tagirdzhanova G."/>
        </authorList>
    </citation>
    <scope>NUCLEOTIDE SEQUENCE</scope>
</reference>
<keyword evidence="1" id="KW-0812">Transmembrane</keyword>
<keyword evidence="1" id="KW-1133">Transmembrane helix</keyword>
<dbReference type="PANTHER" id="PTHR37852">
    <property type="entry name" value="YALI0B21208P"/>
    <property type="match status" value="1"/>
</dbReference>
<dbReference type="Proteomes" id="UP000664534">
    <property type="component" value="Unassembled WGS sequence"/>
</dbReference>
<name>A0A8H3FV82_9LECA</name>
<protein>
    <submittedName>
        <fullName evidence="2">Uncharacterized protein</fullName>
    </submittedName>
</protein>
<keyword evidence="1" id="KW-0472">Membrane</keyword>
<evidence type="ECO:0000313" key="2">
    <source>
        <dbReference type="EMBL" id="CAF9929702.1"/>
    </source>
</evidence>
<gene>
    <name evidence="2" type="ORF">IMSHALPRED_007982</name>
</gene>
<proteinExistence type="predicted"/>
<organism evidence="2 3">
    <name type="scientific">Imshaugia aleurites</name>
    <dbReference type="NCBI Taxonomy" id="172621"/>
    <lineage>
        <taxon>Eukaryota</taxon>
        <taxon>Fungi</taxon>
        <taxon>Dikarya</taxon>
        <taxon>Ascomycota</taxon>
        <taxon>Pezizomycotina</taxon>
        <taxon>Lecanoromycetes</taxon>
        <taxon>OSLEUM clade</taxon>
        <taxon>Lecanoromycetidae</taxon>
        <taxon>Lecanorales</taxon>
        <taxon>Lecanorineae</taxon>
        <taxon>Parmeliaceae</taxon>
        <taxon>Imshaugia</taxon>
    </lineage>
</organism>
<keyword evidence="3" id="KW-1185">Reference proteome</keyword>
<dbReference type="OrthoDB" id="5584028at2759"/>
<dbReference type="EMBL" id="CAJPDT010000054">
    <property type="protein sequence ID" value="CAF9929702.1"/>
    <property type="molecule type" value="Genomic_DNA"/>
</dbReference>
<dbReference type="AlphaFoldDB" id="A0A8H3FV82"/>
<sequence>MSRAKALAATLNHRNAMESTELPVEGFSPTGNPPKPVPAYENRLSIPFYIRFPAATAGAFLIGAALGVSHGGKTAGMRFRAENSHRFPTTSTGWYLYHKSKNYHMMLGGIKEGLKMGSKIGFWAGSFFVIEEAVDEWRGTKDFLSTVVAGMSIAAGFSAQPWNVLPLNTAARTIRTGLYGGLAFGLAQDALGLARGRRLNYVDFLLGRRRDTSALEILDSEV</sequence>
<accession>A0A8H3FV82</accession>
<evidence type="ECO:0000256" key="1">
    <source>
        <dbReference type="SAM" id="Phobius"/>
    </source>
</evidence>
<evidence type="ECO:0000313" key="3">
    <source>
        <dbReference type="Proteomes" id="UP000664534"/>
    </source>
</evidence>
<feature type="transmembrane region" description="Helical" evidence="1">
    <location>
        <begin position="48"/>
        <end position="68"/>
    </location>
</feature>